<keyword evidence="3" id="KW-0472">Membrane</keyword>
<dbReference type="GO" id="GO:0016020">
    <property type="term" value="C:membrane"/>
    <property type="evidence" value="ECO:0007669"/>
    <property type="project" value="UniProtKB-SubCell"/>
</dbReference>
<evidence type="ECO:0008006" key="7">
    <source>
        <dbReference type="Google" id="ProtNLM"/>
    </source>
</evidence>
<sequence length="437" mass="47982">MQLAKRKQSPYISCRKTRKATFFSKQLLFFLVIVTLFKSSDDQWCSYQENDSCCSRHNTILASAAVATAAASPSSADDDIDDDKVLANSKPASRSLFRRGKNKPPTKAFVPKSQQAQPSFSEILKKAGRSGIGGGIPGFIAGVVQVLSLMWLRTVVNYQCRYGASFPQALRILYNEGGIPRFYRGMSFALIQAPLARFVATAANDGVETLLENLKLTEKWGPGRSTVIASIIVGMWRIVLMPIDTCKTVLQVDSVLGFRDLMRKVKAGKINVLYQGAIANAAGAIAGHYPWFYTYKVLSRSRFVEGLIRSKLLRNASIGFAASVVSDTVSNAIRVVKTTKQAIAAKHTVSYSEVISMILAADGWKGLFGRGLRTRILGNALQSVLFTIIWRGLAEHWGKKGSNNDTVVETIQPVEEESTSPPSKEIDDAIPMEEERN</sequence>
<proteinExistence type="predicted"/>
<feature type="compositionally biased region" description="Acidic residues" evidence="4">
    <location>
        <begin position="428"/>
        <end position="437"/>
    </location>
</feature>
<evidence type="ECO:0000256" key="2">
    <source>
        <dbReference type="ARBA" id="ARBA00022692"/>
    </source>
</evidence>
<name>A0AAD3CKJ7_9STRA</name>
<comment type="subcellular location">
    <subcellularLocation>
        <location evidence="1">Membrane</location>
        <topology evidence="1">Multi-pass membrane protein</topology>
    </subcellularLocation>
</comment>
<feature type="region of interest" description="Disordered" evidence="4">
    <location>
        <begin position="95"/>
        <end position="114"/>
    </location>
</feature>
<dbReference type="Gene3D" id="1.50.40.10">
    <property type="entry name" value="Mitochondrial carrier domain"/>
    <property type="match status" value="1"/>
</dbReference>
<comment type="caution">
    <text evidence="5">The sequence shown here is derived from an EMBL/GenBank/DDBJ whole genome shotgun (WGS) entry which is preliminary data.</text>
</comment>
<keyword evidence="2" id="KW-0812">Transmembrane</keyword>
<dbReference type="PANTHER" id="PTHR47567">
    <property type="entry name" value="MITOCHONDRIAL SUBSTRATE/SOLUTE CARRIER"/>
    <property type="match status" value="1"/>
</dbReference>
<dbReference type="SUPFAM" id="SSF103506">
    <property type="entry name" value="Mitochondrial carrier"/>
    <property type="match status" value="1"/>
</dbReference>
<evidence type="ECO:0000256" key="4">
    <source>
        <dbReference type="SAM" id="MobiDB-lite"/>
    </source>
</evidence>
<evidence type="ECO:0000256" key="3">
    <source>
        <dbReference type="ARBA" id="ARBA00023136"/>
    </source>
</evidence>
<dbReference type="PANTHER" id="PTHR47567:SF1">
    <property type="entry name" value="NAD-DEPENDENT EPIMERASE_DEHYDRATASE DOMAIN-CONTAINING PROTEIN"/>
    <property type="match status" value="1"/>
</dbReference>
<dbReference type="InterPro" id="IPR023395">
    <property type="entry name" value="MCP_dom_sf"/>
</dbReference>
<keyword evidence="6" id="KW-1185">Reference proteome</keyword>
<dbReference type="InterPro" id="IPR018108">
    <property type="entry name" value="MCP_transmembrane"/>
</dbReference>
<dbReference type="Proteomes" id="UP001054902">
    <property type="component" value="Unassembled WGS sequence"/>
</dbReference>
<organism evidence="5 6">
    <name type="scientific">Chaetoceros tenuissimus</name>
    <dbReference type="NCBI Taxonomy" id="426638"/>
    <lineage>
        <taxon>Eukaryota</taxon>
        <taxon>Sar</taxon>
        <taxon>Stramenopiles</taxon>
        <taxon>Ochrophyta</taxon>
        <taxon>Bacillariophyta</taxon>
        <taxon>Coscinodiscophyceae</taxon>
        <taxon>Chaetocerotophycidae</taxon>
        <taxon>Chaetocerotales</taxon>
        <taxon>Chaetocerotaceae</taxon>
        <taxon>Chaetoceros</taxon>
    </lineage>
</organism>
<evidence type="ECO:0000256" key="1">
    <source>
        <dbReference type="ARBA" id="ARBA00004141"/>
    </source>
</evidence>
<dbReference type="AlphaFoldDB" id="A0AAD3CKJ7"/>
<protein>
    <recommendedName>
        <fullName evidence="7">Mitochondrial carrier protein</fullName>
    </recommendedName>
</protein>
<accession>A0AAD3CKJ7</accession>
<evidence type="ECO:0000313" key="6">
    <source>
        <dbReference type="Proteomes" id="UP001054902"/>
    </source>
</evidence>
<dbReference type="Pfam" id="PF00153">
    <property type="entry name" value="Mito_carr"/>
    <property type="match status" value="1"/>
</dbReference>
<gene>
    <name evidence="5" type="ORF">CTEN210_03839</name>
</gene>
<feature type="region of interest" description="Disordered" evidence="4">
    <location>
        <begin position="411"/>
        <end position="437"/>
    </location>
</feature>
<evidence type="ECO:0000313" key="5">
    <source>
        <dbReference type="EMBL" id="GFH47364.1"/>
    </source>
</evidence>
<reference evidence="5 6" key="1">
    <citation type="journal article" date="2021" name="Sci. Rep.">
        <title>The genome of the diatom Chaetoceros tenuissimus carries an ancient integrated fragment of an extant virus.</title>
        <authorList>
            <person name="Hongo Y."/>
            <person name="Kimura K."/>
            <person name="Takaki Y."/>
            <person name="Yoshida Y."/>
            <person name="Baba S."/>
            <person name="Kobayashi G."/>
            <person name="Nagasaki K."/>
            <person name="Hano T."/>
            <person name="Tomaru Y."/>
        </authorList>
    </citation>
    <scope>NUCLEOTIDE SEQUENCE [LARGE SCALE GENOMIC DNA]</scope>
    <source>
        <strain evidence="5 6">NIES-3715</strain>
    </source>
</reference>
<dbReference type="EMBL" id="BLLK01000023">
    <property type="protein sequence ID" value="GFH47364.1"/>
    <property type="molecule type" value="Genomic_DNA"/>
</dbReference>